<dbReference type="PRINTS" id="PR00081">
    <property type="entry name" value="GDHRDH"/>
</dbReference>
<evidence type="ECO:0000313" key="5">
    <source>
        <dbReference type="Proteomes" id="UP000247892"/>
    </source>
</evidence>
<dbReference type="Gene3D" id="3.40.50.720">
    <property type="entry name" value="NAD(P)-binding Rossmann-like Domain"/>
    <property type="match status" value="1"/>
</dbReference>
<dbReference type="SUPFAM" id="SSF51735">
    <property type="entry name" value="NAD(P)-binding Rossmann-fold domains"/>
    <property type="match status" value="1"/>
</dbReference>
<dbReference type="SMART" id="SM00822">
    <property type="entry name" value="PKS_KR"/>
    <property type="match status" value="1"/>
</dbReference>
<keyword evidence="2" id="KW-0560">Oxidoreductase</keyword>
<proteinExistence type="inferred from homology"/>
<keyword evidence="5" id="KW-1185">Reference proteome</keyword>
<reference evidence="4 5" key="1">
    <citation type="submission" date="2016-07" db="EMBL/GenBank/DDBJ databases">
        <title>Draft genome sequence of Prauserella sp. YIM 121212, isolated from alkaline soil.</title>
        <authorList>
            <person name="Ruckert C."/>
            <person name="Albersmeier A."/>
            <person name="Jiang C.-L."/>
            <person name="Jiang Y."/>
            <person name="Kalinowski J."/>
            <person name="Schneider O."/>
            <person name="Winkler A."/>
            <person name="Zotchev S.B."/>
        </authorList>
    </citation>
    <scope>NUCLEOTIDE SEQUENCE [LARGE SCALE GENOMIC DNA]</scope>
    <source>
        <strain evidence="4 5">YIM 121212</strain>
    </source>
</reference>
<evidence type="ECO:0000259" key="3">
    <source>
        <dbReference type="SMART" id="SM00822"/>
    </source>
</evidence>
<name>A0A318LE63_9PSEU</name>
<evidence type="ECO:0000256" key="1">
    <source>
        <dbReference type="ARBA" id="ARBA00006484"/>
    </source>
</evidence>
<organism evidence="4 5">
    <name type="scientific">Prauserella flavalba</name>
    <dbReference type="NCBI Taxonomy" id="1477506"/>
    <lineage>
        <taxon>Bacteria</taxon>
        <taxon>Bacillati</taxon>
        <taxon>Actinomycetota</taxon>
        <taxon>Actinomycetes</taxon>
        <taxon>Pseudonocardiales</taxon>
        <taxon>Pseudonocardiaceae</taxon>
        <taxon>Prauserella</taxon>
    </lineage>
</organism>
<comment type="caution">
    <text evidence="4">The sequence shown here is derived from an EMBL/GenBank/DDBJ whole genome shotgun (WGS) entry which is preliminary data.</text>
</comment>
<dbReference type="GO" id="GO:0016616">
    <property type="term" value="F:oxidoreductase activity, acting on the CH-OH group of donors, NAD or NADP as acceptor"/>
    <property type="evidence" value="ECO:0007669"/>
    <property type="project" value="TreeGrafter"/>
</dbReference>
<dbReference type="CDD" id="cd05233">
    <property type="entry name" value="SDR_c"/>
    <property type="match status" value="1"/>
</dbReference>
<dbReference type="EMBL" id="MASU01000019">
    <property type="protein sequence ID" value="PXY18750.1"/>
    <property type="molecule type" value="Genomic_DNA"/>
</dbReference>
<protein>
    <submittedName>
        <fullName evidence="4">3-oxoacyl-ACP reductase</fullName>
    </submittedName>
</protein>
<dbReference type="Proteomes" id="UP000247892">
    <property type="component" value="Unassembled WGS sequence"/>
</dbReference>
<evidence type="ECO:0000313" key="4">
    <source>
        <dbReference type="EMBL" id="PXY18750.1"/>
    </source>
</evidence>
<dbReference type="OrthoDB" id="8959163at2"/>
<dbReference type="AlphaFoldDB" id="A0A318LE63"/>
<dbReference type="PANTHER" id="PTHR42760">
    <property type="entry name" value="SHORT-CHAIN DEHYDROGENASES/REDUCTASES FAMILY MEMBER"/>
    <property type="match status" value="1"/>
</dbReference>
<dbReference type="InterPro" id="IPR002347">
    <property type="entry name" value="SDR_fam"/>
</dbReference>
<dbReference type="InterPro" id="IPR036291">
    <property type="entry name" value="NAD(P)-bd_dom_sf"/>
</dbReference>
<dbReference type="FunFam" id="3.40.50.720:FF:000084">
    <property type="entry name" value="Short-chain dehydrogenase reductase"/>
    <property type="match status" value="1"/>
</dbReference>
<feature type="domain" description="Ketoreductase" evidence="3">
    <location>
        <begin position="2"/>
        <end position="185"/>
    </location>
</feature>
<dbReference type="PRINTS" id="PR00080">
    <property type="entry name" value="SDRFAMILY"/>
</dbReference>
<dbReference type="InterPro" id="IPR057326">
    <property type="entry name" value="KR_dom"/>
</dbReference>
<evidence type="ECO:0000256" key="2">
    <source>
        <dbReference type="ARBA" id="ARBA00023002"/>
    </source>
</evidence>
<accession>A0A318LE63</accession>
<sequence>MSVALVTGAAGGLGSAIAARLAEDHAVLLTDVDAERLADVTAQLATDGARLAHTVCDVSEHASVRAAFETAEAQLGEVSLLANVAGVGKFVPFGELTARQWDQTFAVNTRGTFLTCQELCRRRAGRPGAIVNIASIGARLGMDVLADYGPSKAAVIELTHVVSRVGAPTGLRANAVMPGLIWTDMWQKTSEWLLENDPAHAGSSAEQIFMGFVESLVPMGRPQTTEDIADMVAFLLSDRAGNVTGQTISVDGGVVLT</sequence>
<dbReference type="Pfam" id="PF13561">
    <property type="entry name" value="adh_short_C2"/>
    <property type="match status" value="1"/>
</dbReference>
<comment type="similarity">
    <text evidence="1">Belongs to the short-chain dehydrogenases/reductases (SDR) family.</text>
</comment>
<gene>
    <name evidence="4" type="ORF">BA062_34670</name>
</gene>
<dbReference type="RefSeq" id="WP_110343480.1">
    <property type="nucleotide sequence ID" value="NZ_JBHVKT010000003.1"/>
</dbReference>